<feature type="non-terminal residue" evidence="1">
    <location>
        <position position="28"/>
    </location>
</feature>
<protein>
    <recommendedName>
        <fullName evidence="2">ROK family protein</fullName>
    </recommendedName>
</protein>
<organism evidence="1">
    <name type="scientific">marine metagenome</name>
    <dbReference type="NCBI Taxonomy" id="408172"/>
    <lineage>
        <taxon>unclassified sequences</taxon>
        <taxon>metagenomes</taxon>
        <taxon>ecological metagenomes</taxon>
    </lineage>
</organism>
<gene>
    <name evidence="1" type="ORF">METZ01_LOCUS130433</name>
</gene>
<name>A0A381YKR1_9ZZZZ</name>
<evidence type="ECO:0000313" key="1">
    <source>
        <dbReference type="EMBL" id="SVA77579.1"/>
    </source>
</evidence>
<evidence type="ECO:0008006" key="2">
    <source>
        <dbReference type="Google" id="ProtNLM"/>
    </source>
</evidence>
<accession>A0A381YKR1</accession>
<proteinExistence type="predicted"/>
<dbReference type="AlphaFoldDB" id="A0A381YKR1"/>
<reference evidence="1" key="1">
    <citation type="submission" date="2018-05" db="EMBL/GenBank/DDBJ databases">
        <authorList>
            <person name="Lanie J.A."/>
            <person name="Ng W.-L."/>
            <person name="Kazmierczak K.M."/>
            <person name="Andrzejewski T.M."/>
            <person name="Davidsen T.M."/>
            <person name="Wayne K.J."/>
            <person name="Tettelin H."/>
            <person name="Glass J.I."/>
            <person name="Rusch D."/>
            <person name="Podicherti R."/>
            <person name="Tsui H.-C.T."/>
            <person name="Winkler M.E."/>
        </authorList>
    </citation>
    <scope>NUCLEOTIDE SEQUENCE</scope>
</reference>
<sequence>MSEVRIGIDLGGTKIEGIALASDGRPLL</sequence>
<dbReference type="EMBL" id="UINC01018464">
    <property type="protein sequence ID" value="SVA77579.1"/>
    <property type="molecule type" value="Genomic_DNA"/>
</dbReference>